<dbReference type="EC" id="5.1.3.11" evidence="4"/>
<reference evidence="5" key="1">
    <citation type="journal article" date="2018" name="Int. J. Syst. Evol. Microbiol.">
        <title>Neptunicella marina gen. nov., sp. nov., isolated from surface seawater.</title>
        <authorList>
            <person name="Liu X."/>
            <person name="Lai Q."/>
            <person name="Du Y."/>
            <person name="Zhang X."/>
            <person name="Liu Z."/>
            <person name="Sun F."/>
            <person name="Shao Z."/>
        </authorList>
    </citation>
    <scope>NUCLEOTIDE SEQUENCE</scope>
    <source>
        <strain evidence="5">S27-2</strain>
    </source>
</reference>
<evidence type="ECO:0000256" key="1">
    <source>
        <dbReference type="ARBA" id="ARBA00001470"/>
    </source>
</evidence>
<keyword evidence="6" id="KW-1185">Reference proteome</keyword>
<comment type="catalytic activity">
    <reaction evidence="1 4">
        <text>D-cellobiose = beta-D-glucosyl-(1-&gt;4)-D-mannopyranose</text>
        <dbReference type="Rhea" id="RHEA:23384"/>
        <dbReference type="ChEBI" id="CHEBI:17057"/>
        <dbReference type="ChEBI" id="CHEBI:47931"/>
        <dbReference type="EC" id="5.1.3.11"/>
    </reaction>
</comment>
<dbReference type="PANTHER" id="PTHR15108">
    <property type="entry name" value="N-ACYLGLUCOSAMINE-2-EPIMERASE"/>
    <property type="match status" value="1"/>
</dbReference>
<dbReference type="InterPro" id="IPR012341">
    <property type="entry name" value="6hp_glycosidase-like_sf"/>
</dbReference>
<organism evidence="5 6">
    <name type="scientific">Neptunicella marina</name>
    <dbReference type="NCBI Taxonomy" id="2125989"/>
    <lineage>
        <taxon>Bacteria</taxon>
        <taxon>Pseudomonadati</taxon>
        <taxon>Pseudomonadota</taxon>
        <taxon>Gammaproteobacteria</taxon>
        <taxon>Alteromonadales</taxon>
        <taxon>Alteromonadaceae</taxon>
        <taxon>Neptunicella</taxon>
    </lineage>
</organism>
<dbReference type="RefSeq" id="WP_186506659.1">
    <property type="nucleotide sequence ID" value="NZ_JACNEP010000006.1"/>
</dbReference>
<dbReference type="InterPro" id="IPR028584">
    <property type="entry name" value="Cellobiose_2_epim"/>
</dbReference>
<comment type="similarity">
    <text evidence="4">Belongs to the cellobiose 2-epimerase family.</text>
</comment>
<proteinExistence type="inferred from homology"/>
<accession>A0A8J6ITY1</accession>
<dbReference type="Pfam" id="PF07221">
    <property type="entry name" value="GlcNAc_2-epim"/>
    <property type="match status" value="1"/>
</dbReference>
<gene>
    <name evidence="5" type="ORF">H8B19_09880</name>
</gene>
<dbReference type="InterPro" id="IPR008928">
    <property type="entry name" value="6-hairpin_glycosidase_sf"/>
</dbReference>
<comment type="function">
    <text evidence="4">Catalyzes the reversible epimerization of cellobiose to 4-O-beta-D-glucopyranosyl-D-mannose (Glc-Man).</text>
</comment>
<name>A0A8J6ITY1_9ALTE</name>
<reference evidence="5" key="2">
    <citation type="submission" date="2020-08" db="EMBL/GenBank/DDBJ databases">
        <authorList>
            <person name="Lai Q."/>
        </authorList>
    </citation>
    <scope>NUCLEOTIDE SEQUENCE</scope>
    <source>
        <strain evidence="5">S27-2</strain>
    </source>
</reference>
<evidence type="ECO:0000313" key="6">
    <source>
        <dbReference type="Proteomes" id="UP000601768"/>
    </source>
</evidence>
<evidence type="ECO:0000256" key="4">
    <source>
        <dbReference type="HAMAP-Rule" id="MF_00929"/>
    </source>
</evidence>
<comment type="caution">
    <text evidence="5">The sequence shown here is derived from an EMBL/GenBank/DDBJ whole genome shotgun (WGS) entry which is preliminary data.</text>
</comment>
<comment type="similarity">
    <text evidence="2">Belongs to the N-acylglucosamine 2-epimerase family.</text>
</comment>
<evidence type="ECO:0000256" key="3">
    <source>
        <dbReference type="ARBA" id="ARBA00023235"/>
    </source>
</evidence>
<dbReference type="HAMAP" id="MF_00929">
    <property type="entry name" value="Cellobiose_2_epim"/>
    <property type="match status" value="1"/>
</dbReference>
<dbReference type="Proteomes" id="UP000601768">
    <property type="component" value="Unassembled WGS sequence"/>
</dbReference>
<keyword evidence="3 4" id="KW-0413">Isomerase</keyword>
<dbReference type="Gene3D" id="1.50.10.10">
    <property type="match status" value="1"/>
</dbReference>
<evidence type="ECO:0000313" key="5">
    <source>
        <dbReference type="EMBL" id="MBC3766189.1"/>
    </source>
</evidence>
<dbReference type="EMBL" id="JACNEP010000006">
    <property type="protein sequence ID" value="MBC3766189.1"/>
    <property type="molecule type" value="Genomic_DNA"/>
</dbReference>
<evidence type="ECO:0000256" key="2">
    <source>
        <dbReference type="ARBA" id="ARBA00008558"/>
    </source>
</evidence>
<dbReference type="AlphaFoldDB" id="A0A8J6ITY1"/>
<dbReference type="SUPFAM" id="SSF48208">
    <property type="entry name" value="Six-hairpin glycosidases"/>
    <property type="match status" value="1"/>
</dbReference>
<dbReference type="GO" id="GO:0005975">
    <property type="term" value="P:carbohydrate metabolic process"/>
    <property type="evidence" value="ECO:0007669"/>
    <property type="project" value="InterPro"/>
</dbReference>
<dbReference type="GO" id="GO:0047736">
    <property type="term" value="F:cellobiose epimerase activity"/>
    <property type="evidence" value="ECO:0007669"/>
    <property type="project" value="UniProtKB-UniRule"/>
</dbReference>
<dbReference type="InterPro" id="IPR010819">
    <property type="entry name" value="AGE/CE"/>
</dbReference>
<protein>
    <recommendedName>
        <fullName evidence="4">Cellobiose 2-epimerase</fullName>
        <shortName evidence="4">CE</shortName>
        <ecNumber evidence="4">5.1.3.11</ecNumber>
    </recommendedName>
</protein>
<sequence length="398" mass="46824">MPNSVFAFHSFQHELTRIGDWWCSHMPDLEHGGFGGQFDNDGCFQFNADKGLVLNARILWFFSEAANSLHRNDYKLMAQRAWQYFERYFDDAEQGGAYWLLNYKGQVADNKKQTYGQCFAIYALCAYYRLTGEQHALELAIDYFELIEEHCRDPLYGGYIEACTRNWQHIDDMRLSEKEKNHPKSLNTHLHLLEAYTALHNVLPQPRYRQALVKCIDLFVRHFINADGSSLRMFFDMHWHDASQANSYGHDIECSWLLWDALQSVDDNELTEQIKPLVLNLAKNCARCAITDEGKFAELLEFSNGHKSDQSVWWVQAEAMVGFYNAYQISGDKYYRQLSESAWHYCYQHHFDLQFGEWFWFGKNAQNIQQQTYKAGLWKGPYHNGRAMMELSKRVNHR</sequence>